<dbReference type="PROSITE" id="PS51900">
    <property type="entry name" value="CB"/>
    <property type="match status" value="1"/>
</dbReference>
<dbReference type="GO" id="GO:0003677">
    <property type="term" value="F:DNA binding"/>
    <property type="evidence" value="ECO:0007669"/>
    <property type="project" value="UniProtKB-UniRule"/>
</dbReference>
<name>A0A3M9X022_9HYPH</name>
<dbReference type="Proteomes" id="UP000275436">
    <property type="component" value="Unassembled WGS sequence"/>
</dbReference>
<dbReference type="InterPro" id="IPR050090">
    <property type="entry name" value="Tyrosine_recombinase_XerCD"/>
</dbReference>
<keyword evidence="2" id="KW-0229">DNA integration</keyword>
<proteinExistence type="predicted"/>
<dbReference type="GO" id="GO:0015074">
    <property type="term" value="P:DNA integration"/>
    <property type="evidence" value="ECO:0007669"/>
    <property type="project" value="UniProtKB-KW"/>
</dbReference>
<dbReference type="InterPro" id="IPR002104">
    <property type="entry name" value="Integrase_catalytic"/>
</dbReference>
<dbReference type="Pfam" id="PF02899">
    <property type="entry name" value="Phage_int_SAM_1"/>
    <property type="match status" value="1"/>
</dbReference>
<evidence type="ECO:0000256" key="5">
    <source>
        <dbReference type="PROSITE-ProRule" id="PRU01248"/>
    </source>
</evidence>
<dbReference type="InterPro" id="IPR004107">
    <property type="entry name" value="Integrase_SAM-like_N"/>
</dbReference>
<sequence>MTALASHLTVFLVDHLPRHRNASPHTVATYAHSFTLLARFAAERRRCRPIDLQIEDLDPDLILAFLDHVETARHNSASTRNVRLAAVRSFFRYIEYKIPSCLDQVLRIHALPQKRTDMRLVDTLTVDEVKALLAAPDSRSFGGLRDRAMLHMAYACGLRASELLSIQMTAFPPGSLATVRIHGKGRRERVLPLWRETQQAVRGWVGARGSTSEQTLFLNRLGEPLSRDGLALVVAKHVRQAAIACPSLLSKRVTPHVLRHSCAAHTLAATGDIRKVSLWLGHASLRSTEVYLRADAAEKLAILAAHAPPGVKPGRFRPPSDKLLAMLATASNGT</sequence>
<evidence type="ECO:0000313" key="8">
    <source>
        <dbReference type="EMBL" id="RNJ41066.1"/>
    </source>
</evidence>
<keyword evidence="1" id="KW-0159">Chromosome partition</keyword>
<dbReference type="GO" id="GO:0007059">
    <property type="term" value="P:chromosome segregation"/>
    <property type="evidence" value="ECO:0007669"/>
    <property type="project" value="UniProtKB-KW"/>
</dbReference>
<dbReference type="PROSITE" id="PS51898">
    <property type="entry name" value="TYR_RECOMBINASE"/>
    <property type="match status" value="1"/>
</dbReference>
<dbReference type="Pfam" id="PF00589">
    <property type="entry name" value="Phage_integrase"/>
    <property type="match status" value="1"/>
</dbReference>
<evidence type="ECO:0000259" key="6">
    <source>
        <dbReference type="PROSITE" id="PS51898"/>
    </source>
</evidence>
<dbReference type="AlphaFoldDB" id="A0A3M9X022"/>
<evidence type="ECO:0000313" key="9">
    <source>
        <dbReference type="Proteomes" id="UP000275436"/>
    </source>
</evidence>
<evidence type="ECO:0000256" key="4">
    <source>
        <dbReference type="ARBA" id="ARBA00023172"/>
    </source>
</evidence>
<evidence type="ECO:0000256" key="3">
    <source>
        <dbReference type="ARBA" id="ARBA00023125"/>
    </source>
</evidence>
<dbReference type="InterPro" id="IPR010998">
    <property type="entry name" value="Integrase_recombinase_N"/>
</dbReference>
<organism evidence="8 9">
    <name type="scientific">Mesorhizobium japonicum</name>
    <dbReference type="NCBI Taxonomy" id="2066070"/>
    <lineage>
        <taxon>Bacteria</taxon>
        <taxon>Pseudomonadati</taxon>
        <taxon>Pseudomonadota</taxon>
        <taxon>Alphaproteobacteria</taxon>
        <taxon>Hyphomicrobiales</taxon>
        <taxon>Phyllobacteriaceae</taxon>
        <taxon>Mesorhizobium</taxon>
    </lineage>
</organism>
<evidence type="ECO:0000259" key="7">
    <source>
        <dbReference type="PROSITE" id="PS51900"/>
    </source>
</evidence>
<protein>
    <submittedName>
        <fullName evidence="8">Integrase</fullName>
    </submittedName>
</protein>
<accession>A0A3M9X022</accession>
<keyword evidence="4" id="KW-0233">DNA recombination</keyword>
<dbReference type="InterPro" id="IPR044068">
    <property type="entry name" value="CB"/>
</dbReference>
<evidence type="ECO:0000256" key="2">
    <source>
        <dbReference type="ARBA" id="ARBA00022908"/>
    </source>
</evidence>
<gene>
    <name evidence="8" type="ORF">DNR46_36330</name>
</gene>
<keyword evidence="3 5" id="KW-0238">DNA-binding</keyword>
<dbReference type="InterPro" id="IPR011010">
    <property type="entry name" value="DNA_brk_join_enz"/>
</dbReference>
<evidence type="ECO:0000256" key="1">
    <source>
        <dbReference type="ARBA" id="ARBA00022829"/>
    </source>
</evidence>
<dbReference type="GO" id="GO:0006310">
    <property type="term" value="P:DNA recombination"/>
    <property type="evidence" value="ECO:0007669"/>
    <property type="project" value="UniProtKB-KW"/>
</dbReference>
<dbReference type="SUPFAM" id="SSF47823">
    <property type="entry name" value="lambda integrase-like, N-terminal domain"/>
    <property type="match status" value="1"/>
</dbReference>
<dbReference type="PANTHER" id="PTHR30349">
    <property type="entry name" value="PHAGE INTEGRASE-RELATED"/>
    <property type="match status" value="1"/>
</dbReference>
<dbReference type="RefSeq" id="WP_123170687.1">
    <property type="nucleotide sequence ID" value="NZ_QKOD01000030.1"/>
</dbReference>
<dbReference type="PANTHER" id="PTHR30349:SF81">
    <property type="entry name" value="TYROSINE RECOMBINASE XERC"/>
    <property type="match status" value="1"/>
</dbReference>
<dbReference type="Gene3D" id="1.10.150.130">
    <property type="match status" value="1"/>
</dbReference>
<comment type="caution">
    <text evidence="8">The sequence shown here is derived from an EMBL/GenBank/DDBJ whole genome shotgun (WGS) entry which is preliminary data.</text>
</comment>
<feature type="domain" description="Tyr recombinase" evidence="6">
    <location>
        <begin position="119"/>
        <end position="304"/>
    </location>
</feature>
<dbReference type="InterPro" id="IPR013762">
    <property type="entry name" value="Integrase-like_cat_sf"/>
</dbReference>
<feature type="domain" description="Core-binding (CB)" evidence="7">
    <location>
        <begin position="1"/>
        <end position="95"/>
    </location>
</feature>
<reference evidence="8 9" key="1">
    <citation type="journal article" date="2018" name="Mol. Plant Microbe Interact.">
        <title>Taxonomically Different Co-Microsymbionts of a Relict Legume, Oxytropis popoviana, Have Complementary Sets of Symbiotic Genes and Together Increase the Efficiency of Plant Nodulation.</title>
        <authorList>
            <person name="Safronova V."/>
            <person name="Belimov A."/>
            <person name="Sazanova A."/>
            <person name="Chirak E."/>
            <person name="Verkhozina A."/>
            <person name="Kuznetsova I."/>
            <person name="Andronov E."/>
            <person name="Puhalsky J."/>
            <person name="Tikhonovich I."/>
        </authorList>
    </citation>
    <scope>NUCLEOTIDE SEQUENCE [LARGE SCALE GENOMIC DNA]</scope>
    <source>
        <strain evidence="8 9">Opo-235</strain>
    </source>
</reference>
<dbReference type="EMBL" id="QKOD01000030">
    <property type="protein sequence ID" value="RNJ41066.1"/>
    <property type="molecule type" value="Genomic_DNA"/>
</dbReference>
<dbReference type="Gene3D" id="1.10.443.10">
    <property type="entry name" value="Intergrase catalytic core"/>
    <property type="match status" value="1"/>
</dbReference>
<dbReference type="SUPFAM" id="SSF56349">
    <property type="entry name" value="DNA breaking-rejoining enzymes"/>
    <property type="match status" value="1"/>
</dbReference>